<accession>R7Z8R1</accession>
<comment type="caution">
    <text evidence="1">The sequence shown here is derived from an EMBL/GenBank/DDBJ whole genome shotgun (WGS) entry which is preliminary data.</text>
</comment>
<name>R7Z8R1_LYSSH</name>
<proteinExistence type="predicted"/>
<dbReference type="RefSeq" id="WP_010861210.1">
    <property type="nucleotide sequence ID" value="NZ_KB933411.1"/>
</dbReference>
<organism evidence="1 2">
    <name type="scientific">Lysinibacillus sphaericus OT4b.31</name>
    <dbReference type="NCBI Taxonomy" id="1285586"/>
    <lineage>
        <taxon>Bacteria</taxon>
        <taxon>Bacillati</taxon>
        <taxon>Bacillota</taxon>
        <taxon>Bacilli</taxon>
        <taxon>Bacillales</taxon>
        <taxon>Bacillaceae</taxon>
        <taxon>Lysinibacillus</taxon>
    </lineage>
</organism>
<evidence type="ECO:0000313" key="1">
    <source>
        <dbReference type="EMBL" id="EON70341.1"/>
    </source>
</evidence>
<gene>
    <name evidence="1" type="ORF">H131_21557</name>
</gene>
<dbReference type="HOGENOM" id="CLU_140258_0_1_9"/>
<dbReference type="PATRIC" id="fig|1285586.5.peg.4491"/>
<reference evidence="1 2" key="1">
    <citation type="submission" date="2013-04" db="EMBL/GenBank/DDBJ databases">
        <title>Draft genome of the heavy metal tolerant bacterium Lysinibacillus sphaericus strain OT4b.31.</title>
        <authorList>
            <person name="Pena-Montenegro T.D."/>
            <person name="Dussan J."/>
        </authorList>
    </citation>
    <scope>NUCLEOTIDE SEQUENCE [LARGE SCALE GENOMIC DNA]</scope>
    <source>
        <strain evidence="1 2">OT4b.31</strain>
    </source>
</reference>
<dbReference type="AlphaFoldDB" id="R7Z8R1"/>
<dbReference type="OrthoDB" id="2454082at2"/>
<protein>
    <submittedName>
        <fullName evidence="1">Phage protein</fullName>
    </submittedName>
</protein>
<dbReference type="Proteomes" id="UP000013911">
    <property type="component" value="Unassembled WGS sequence"/>
</dbReference>
<sequence>MKDYRNIENEIMRLETVITPSKRESGRWTDGDLMGVKLATESDSAILEERIFTLEYELAQKMNDLIDIKRMVGRFALIEHKILYGRYIEGKPFDEITI</sequence>
<evidence type="ECO:0000313" key="2">
    <source>
        <dbReference type="Proteomes" id="UP000013911"/>
    </source>
</evidence>
<dbReference type="EMBL" id="AQPX01000036">
    <property type="protein sequence ID" value="EON70341.1"/>
    <property type="molecule type" value="Genomic_DNA"/>
</dbReference>